<evidence type="ECO:0000313" key="2">
    <source>
        <dbReference type="EMBL" id="EXU77302.1"/>
    </source>
</evidence>
<dbReference type="AlphaFoldDB" id="A0A014Q2E1"/>
<evidence type="ECO:0000256" key="1">
    <source>
        <dbReference type="SAM" id="SignalP"/>
    </source>
</evidence>
<protein>
    <recommendedName>
        <fullName evidence="4">Lipoprotein</fullName>
    </recommendedName>
</protein>
<feature type="chain" id="PRO_5001474896" description="Lipoprotein" evidence="1">
    <location>
        <begin position="20"/>
        <end position="109"/>
    </location>
</feature>
<dbReference type="OrthoDB" id="7206526at2"/>
<feature type="signal peptide" evidence="1">
    <location>
        <begin position="1"/>
        <end position="19"/>
    </location>
</feature>
<organism evidence="2 3">
    <name type="scientific">Erwinia mallotivora</name>
    <dbReference type="NCBI Taxonomy" id="69222"/>
    <lineage>
        <taxon>Bacteria</taxon>
        <taxon>Pseudomonadati</taxon>
        <taxon>Pseudomonadota</taxon>
        <taxon>Gammaproteobacteria</taxon>
        <taxon>Enterobacterales</taxon>
        <taxon>Erwiniaceae</taxon>
        <taxon>Erwinia</taxon>
    </lineage>
</organism>
<keyword evidence="1" id="KW-0732">Signal</keyword>
<dbReference type="PATRIC" id="fig|69222.5.peg.108"/>
<comment type="caution">
    <text evidence="2">The sequence shown here is derived from an EMBL/GenBank/DDBJ whole genome shotgun (WGS) entry which is preliminary data.</text>
</comment>
<evidence type="ECO:0008006" key="4">
    <source>
        <dbReference type="Google" id="ProtNLM"/>
    </source>
</evidence>
<dbReference type="EMBL" id="JFHN01000012">
    <property type="protein sequence ID" value="EXU77302.1"/>
    <property type="molecule type" value="Genomic_DNA"/>
</dbReference>
<sequence length="109" mass="11855">MVKFFVFNLVFLLSGCALKQYPASQPVSSVEATQLDCNGVKQAIISQQQVEAEIDKTGQFDGLTVLGFIGDFGIGNGVAKSQARKHADQRMAQLKQLENTRCTTTQRGS</sequence>
<reference evidence="2 3" key="1">
    <citation type="submission" date="2014-02" db="EMBL/GenBank/DDBJ databases">
        <title>Draft genome of Erwinia mallotivora strain BT-MARDI, a papaya dieback pathogen.</title>
        <authorList>
            <person name="Redzuan R."/>
            <person name="Abu Bakar N."/>
            <person name="Badrun R."/>
            <person name="Mohd Raih M.F."/>
            <person name="Rozano L."/>
            <person name="Mat Amin N."/>
        </authorList>
    </citation>
    <scope>NUCLEOTIDE SEQUENCE [LARGE SCALE GENOMIC DNA]</scope>
    <source>
        <strain evidence="2 3">BT-MARDI</strain>
    </source>
</reference>
<dbReference type="Proteomes" id="UP000019918">
    <property type="component" value="Unassembled WGS sequence"/>
</dbReference>
<keyword evidence="3" id="KW-1185">Reference proteome</keyword>
<dbReference type="PROSITE" id="PS51257">
    <property type="entry name" value="PROKAR_LIPOPROTEIN"/>
    <property type="match status" value="1"/>
</dbReference>
<accession>A0A014Q2E1</accession>
<proteinExistence type="predicted"/>
<gene>
    <name evidence="2" type="ORF">BG55_00455</name>
</gene>
<evidence type="ECO:0000313" key="3">
    <source>
        <dbReference type="Proteomes" id="UP000019918"/>
    </source>
</evidence>
<name>A0A014Q2E1_9GAMM</name>